<dbReference type="InterPro" id="IPR006311">
    <property type="entry name" value="TAT_signal"/>
</dbReference>
<feature type="signal peptide" evidence="2">
    <location>
        <begin position="1"/>
        <end position="32"/>
    </location>
</feature>
<organism evidence="3 4">
    <name type="scientific">Actinacidiphila oryziradicis</name>
    <dbReference type="NCBI Taxonomy" id="2571141"/>
    <lineage>
        <taxon>Bacteria</taxon>
        <taxon>Bacillati</taxon>
        <taxon>Actinomycetota</taxon>
        <taxon>Actinomycetes</taxon>
        <taxon>Kitasatosporales</taxon>
        <taxon>Streptomycetaceae</taxon>
        <taxon>Actinacidiphila</taxon>
    </lineage>
</organism>
<keyword evidence="1 2" id="KW-0732">Signal</keyword>
<gene>
    <name evidence="3" type="ORF">FCI23_35885</name>
</gene>
<reference evidence="3 4" key="1">
    <citation type="submission" date="2019-04" db="EMBL/GenBank/DDBJ databases">
        <title>Streptomyces oryziradicis sp. nov., a novel actinomycete isolated from rhizosphere soil of rice (Oryza sativa L.).</title>
        <authorList>
            <person name="Li C."/>
        </authorList>
    </citation>
    <scope>NUCLEOTIDE SEQUENCE [LARGE SCALE GENOMIC DNA]</scope>
    <source>
        <strain evidence="3 4">NEAU-C40</strain>
    </source>
</reference>
<evidence type="ECO:0000256" key="1">
    <source>
        <dbReference type="ARBA" id="ARBA00022729"/>
    </source>
</evidence>
<dbReference type="Gene3D" id="3.40.50.1000">
    <property type="entry name" value="HAD superfamily/HAD-like"/>
    <property type="match status" value="1"/>
</dbReference>
<evidence type="ECO:0000256" key="2">
    <source>
        <dbReference type="SAM" id="SignalP"/>
    </source>
</evidence>
<protein>
    <recommendedName>
        <fullName evidence="5">Acid phosphatase</fullName>
    </recommendedName>
</protein>
<dbReference type="RefSeq" id="WP_136728365.1">
    <property type="nucleotide sequence ID" value="NZ_SUMC01000052.1"/>
</dbReference>
<sequence>MYTSRTRRGLAAAALVLATSAAGLGIAAPAHASTAAPALTATPAATAPTYATWLQDVAAVTDQAQAYVTQRAASGGKLAIVLDIDNTSLETYYTGGYPTPAVQSVLALTKDAHARGVDIFFVSARPEILDLTTRYNLENVGYSVAGLYTRSLSDLFTDLGTYKTAQRAKIEASGYTIIAKIGNSATDLVGGHAERTFKLPDYDGLLD</sequence>
<dbReference type="InterPro" id="IPR005519">
    <property type="entry name" value="Acid_phosphat_B-like"/>
</dbReference>
<accession>A0A4U0S6C0</accession>
<dbReference type="PANTHER" id="PTHR31284">
    <property type="entry name" value="ACID PHOSPHATASE-LIKE PROTEIN"/>
    <property type="match status" value="1"/>
</dbReference>
<name>A0A4U0S6C0_9ACTN</name>
<evidence type="ECO:0000313" key="4">
    <source>
        <dbReference type="Proteomes" id="UP000305778"/>
    </source>
</evidence>
<dbReference type="PROSITE" id="PS51318">
    <property type="entry name" value="TAT"/>
    <property type="match status" value="1"/>
</dbReference>
<dbReference type="PANTHER" id="PTHR31284:SF10">
    <property type="entry name" value="ACID PHOSPHATASE-LIKE PROTEIN"/>
    <property type="match status" value="1"/>
</dbReference>
<keyword evidence="4" id="KW-1185">Reference proteome</keyword>
<dbReference type="Pfam" id="PF03767">
    <property type="entry name" value="Acid_phosphat_B"/>
    <property type="match status" value="2"/>
</dbReference>
<comment type="caution">
    <text evidence="3">The sequence shown here is derived from an EMBL/GenBank/DDBJ whole genome shotgun (WGS) entry which is preliminary data.</text>
</comment>
<dbReference type="OrthoDB" id="3629246at2"/>
<evidence type="ECO:0008006" key="5">
    <source>
        <dbReference type="Google" id="ProtNLM"/>
    </source>
</evidence>
<proteinExistence type="predicted"/>
<dbReference type="AlphaFoldDB" id="A0A4U0S6C0"/>
<evidence type="ECO:0000313" key="3">
    <source>
        <dbReference type="EMBL" id="TKA04532.1"/>
    </source>
</evidence>
<dbReference type="InterPro" id="IPR036412">
    <property type="entry name" value="HAD-like_sf"/>
</dbReference>
<dbReference type="SUPFAM" id="SSF56784">
    <property type="entry name" value="HAD-like"/>
    <property type="match status" value="1"/>
</dbReference>
<dbReference type="Proteomes" id="UP000305778">
    <property type="component" value="Unassembled WGS sequence"/>
</dbReference>
<feature type="chain" id="PRO_5020229279" description="Acid phosphatase" evidence="2">
    <location>
        <begin position="33"/>
        <end position="207"/>
    </location>
</feature>
<dbReference type="EMBL" id="SUMC01000052">
    <property type="protein sequence ID" value="TKA04532.1"/>
    <property type="molecule type" value="Genomic_DNA"/>
</dbReference>
<dbReference type="InterPro" id="IPR023214">
    <property type="entry name" value="HAD_sf"/>
</dbReference>